<gene>
    <name evidence="2" type="ORF">BC938DRAFT_480709</name>
</gene>
<organism evidence="2 3">
    <name type="scientific">Jimgerdemannia flammicorona</name>
    <dbReference type="NCBI Taxonomy" id="994334"/>
    <lineage>
        <taxon>Eukaryota</taxon>
        <taxon>Fungi</taxon>
        <taxon>Fungi incertae sedis</taxon>
        <taxon>Mucoromycota</taxon>
        <taxon>Mucoromycotina</taxon>
        <taxon>Endogonomycetes</taxon>
        <taxon>Endogonales</taxon>
        <taxon>Endogonaceae</taxon>
        <taxon>Jimgerdemannia</taxon>
    </lineage>
</organism>
<evidence type="ECO:0000313" key="2">
    <source>
        <dbReference type="EMBL" id="RUS29394.1"/>
    </source>
</evidence>
<feature type="compositionally biased region" description="Polar residues" evidence="1">
    <location>
        <begin position="121"/>
        <end position="152"/>
    </location>
</feature>
<evidence type="ECO:0000313" key="3">
    <source>
        <dbReference type="Proteomes" id="UP000274822"/>
    </source>
</evidence>
<dbReference type="AlphaFoldDB" id="A0A433QI19"/>
<feature type="region of interest" description="Disordered" evidence="1">
    <location>
        <begin position="95"/>
        <end position="152"/>
    </location>
</feature>
<proteinExistence type="predicted"/>
<feature type="region of interest" description="Disordered" evidence="1">
    <location>
        <begin position="364"/>
        <end position="397"/>
    </location>
</feature>
<name>A0A433QI19_9FUNG</name>
<reference evidence="2 3" key="1">
    <citation type="journal article" date="2018" name="New Phytol.">
        <title>Phylogenomics of Endogonaceae and evolution of mycorrhizas within Mucoromycota.</title>
        <authorList>
            <person name="Chang Y."/>
            <person name="Desiro A."/>
            <person name="Na H."/>
            <person name="Sandor L."/>
            <person name="Lipzen A."/>
            <person name="Clum A."/>
            <person name="Barry K."/>
            <person name="Grigoriev I.V."/>
            <person name="Martin F.M."/>
            <person name="Stajich J.E."/>
            <person name="Smith M.E."/>
            <person name="Bonito G."/>
            <person name="Spatafora J.W."/>
        </authorList>
    </citation>
    <scope>NUCLEOTIDE SEQUENCE [LARGE SCALE GENOMIC DNA]</scope>
    <source>
        <strain evidence="2 3">AD002</strain>
    </source>
</reference>
<sequence>MSDIKEQIRQNLLRRGGSISPIDKKPPDAITAALLSATATDSMPPHTYLADKVTAQAGNNNSRSGGAPVTGKHKESPGLKISTTKHLHQNIVAGGQHSAPQQHPIAPRPSLLANGVGPGGSSSAPNTPTADHHISTLSPSLSHSDIAQRSDSLQSISSQLNATYETKDGFDTYIPATSFSFQVNTEWFYSHVIADYKSKSPAERWHKEANSAIYELVQNAPQFPKWISIAIREKQCYWGVRPGPKSENGKRHWYVKFTCRPNCQNSYQLYGSHTAYESNDATMTVYLEFTNGQCVHKAGEKPRKRVKPNRRRGEGPFGSTGFKDDPISPTSTVASPTSPMTLTPLTPTNKRALPLINTTSLPLYGAASSPKKMRPTSPPPSQTPNTAGTSSGSSEEDTHSTLCTFIFNLFDSGRLEEHEAKLLSNLAVEKNAALMTIYRGGMQQEDDTKRVRQFLFGVRAKFNQVGIYVLWRVNF</sequence>
<keyword evidence="3" id="KW-1185">Reference proteome</keyword>
<accession>A0A433QI19</accession>
<feature type="compositionally biased region" description="Low complexity" evidence="1">
    <location>
        <begin position="327"/>
        <end position="348"/>
    </location>
</feature>
<dbReference type="EMBL" id="RBNJ01005215">
    <property type="protein sequence ID" value="RUS29394.1"/>
    <property type="molecule type" value="Genomic_DNA"/>
</dbReference>
<dbReference type="Proteomes" id="UP000274822">
    <property type="component" value="Unassembled WGS sequence"/>
</dbReference>
<comment type="caution">
    <text evidence="2">The sequence shown here is derived from an EMBL/GenBank/DDBJ whole genome shotgun (WGS) entry which is preliminary data.</text>
</comment>
<evidence type="ECO:0000256" key="1">
    <source>
        <dbReference type="SAM" id="MobiDB-lite"/>
    </source>
</evidence>
<feature type="region of interest" description="Disordered" evidence="1">
    <location>
        <begin position="57"/>
        <end position="78"/>
    </location>
</feature>
<feature type="region of interest" description="Disordered" evidence="1">
    <location>
        <begin position="297"/>
        <end position="352"/>
    </location>
</feature>
<protein>
    <submittedName>
        <fullName evidence="2">Uncharacterized protein</fullName>
    </submittedName>
</protein>